<keyword evidence="1" id="KW-0812">Transmembrane</keyword>
<dbReference type="InParanoid" id="A0A317ZL27"/>
<dbReference type="RefSeq" id="WP_110131018.1">
    <property type="nucleotide sequence ID" value="NZ_QHJQ01000005.1"/>
</dbReference>
<sequence length="135" mass="15458">MDWLKANEEIFTALGLLSVFLFLLSLIIFPLIIIYLPHDYFVRTEPGITTLNPLRMVLRILKNALGCFLIIAGFLMLFLPGQGLLCLFLGISLVNFPGKRNLEMRLLGYRRIQDSVAWVRQKANRKPIILPEKVS</sequence>
<evidence type="ECO:0008006" key="4">
    <source>
        <dbReference type="Google" id="ProtNLM"/>
    </source>
</evidence>
<name>A0A317ZL27_9BACT</name>
<feature type="transmembrane region" description="Helical" evidence="1">
    <location>
        <begin position="12"/>
        <end position="36"/>
    </location>
</feature>
<dbReference type="Pfam" id="PF09656">
    <property type="entry name" value="PGPGW"/>
    <property type="match status" value="1"/>
</dbReference>
<evidence type="ECO:0000256" key="1">
    <source>
        <dbReference type="SAM" id="Phobius"/>
    </source>
</evidence>
<keyword evidence="3" id="KW-1185">Reference proteome</keyword>
<dbReference type="EMBL" id="QHJQ01000005">
    <property type="protein sequence ID" value="PXA04071.1"/>
    <property type="molecule type" value="Genomic_DNA"/>
</dbReference>
<dbReference type="InterPro" id="IPR019099">
    <property type="entry name" value="Uncharacterised_PGPGW_TM"/>
</dbReference>
<accession>A0A317ZL27</accession>
<dbReference type="AlphaFoldDB" id="A0A317ZL27"/>
<feature type="transmembrane region" description="Helical" evidence="1">
    <location>
        <begin position="63"/>
        <end position="96"/>
    </location>
</feature>
<evidence type="ECO:0000313" key="2">
    <source>
        <dbReference type="EMBL" id="PXA04071.1"/>
    </source>
</evidence>
<proteinExistence type="predicted"/>
<gene>
    <name evidence="2" type="ORF">DDZ13_08510</name>
</gene>
<comment type="caution">
    <text evidence="2">The sequence shown here is derived from an EMBL/GenBank/DDBJ whole genome shotgun (WGS) entry which is preliminary data.</text>
</comment>
<dbReference type="OrthoDB" id="9800130at2"/>
<keyword evidence="1" id="KW-0472">Membrane</keyword>
<keyword evidence="1" id="KW-1133">Transmembrane helix</keyword>
<organism evidence="2 3">
    <name type="scientific">Coraliomargarita sinensis</name>
    <dbReference type="NCBI Taxonomy" id="2174842"/>
    <lineage>
        <taxon>Bacteria</taxon>
        <taxon>Pseudomonadati</taxon>
        <taxon>Verrucomicrobiota</taxon>
        <taxon>Opitutia</taxon>
        <taxon>Puniceicoccales</taxon>
        <taxon>Coraliomargaritaceae</taxon>
        <taxon>Coraliomargarita</taxon>
    </lineage>
</organism>
<reference evidence="2 3" key="1">
    <citation type="submission" date="2018-05" db="EMBL/GenBank/DDBJ databases">
        <title>Coraliomargarita sinensis sp. nov., isolated from a marine solar saltern.</title>
        <authorList>
            <person name="Zhou L.Y."/>
        </authorList>
    </citation>
    <scope>NUCLEOTIDE SEQUENCE [LARGE SCALE GENOMIC DNA]</scope>
    <source>
        <strain evidence="2 3">WN38</strain>
    </source>
</reference>
<dbReference type="Proteomes" id="UP000247099">
    <property type="component" value="Unassembled WGS sequence"/>
</dbReference>
<evidence type="ECO:0000313" key="3">
    <source>
        <dbReference type="Proteomes" id="UP000247099"/>
    </source>
</evidence>
<protein>
    <recommendedName>
        <fullName evidence="4">Transmembrane protein (PGPGW)</fullName>
    </recommendedName>
</protein>